<dbReference type="InterPro" id="IPR036188">
    <property type="entry name" value="FAD/NAD-bd_sf"/>
</dbReference>
<comment type="miscellaneous">
    <text evidence="9">The active site is a redox-active disulfide bond.</text>
</comment>
<evidence type="ECO:0000313" key="13">
    <source>
        <dbReference type="Proteomes" id="UP000246278"/>
    </source>
</evidence>
<dbReference type="FunFam" id="3.30.390.30:FF:000001">
    <property type="entry name" value="Dihydrolipoyl dehydrogenase"/>
    <property type="match status" value="1"/>
</dbReference>
<comment type="caution">
    <text evidence="12">The sequence shown here is derived from an EMBL/GenBank/DDBJ whole genome shotgun (WGS) entry which is preliminary data.</text>
</comment>
<dbReference type="Pfam" id="PF02852">
    <property type="entry name" value="Pyr_redox_dim"/>
    <property type="match status" value="1"/>
</dbReference>
<dbReference type="Proteomes" id="UP000246278">
    <property type="component" value="Unassembled WGS sequence"/>
</dbReference>
<protein>
    <recommendedName>
        <fullName evidence="2 9">Dihydrolipoyl dehydrogenase</fullName>
        <ecNumber evidence="2 9">1.8.1.4</ecNumber>
    </recommendedName>
</protein>
<dbReference type="GO" id="GO:0003955">
    <property type="term" value="F:NAD(P)H dehydrogenase (quinone) activity"/>
    <property type="evidence" value="ECO:0007669"/>
    <property type="project" value="TreeGrafter"/>
</dbReference>
<comment type="catalytic activity">
    <reaction evidence="6 9">
        <text>N(6)-[(R)-dihydrolipoyl]-L-lysyl-[protein] + NAD(+) = N(6)-[(R)-lipoyl]-L-lysyl-[protein] + NADH + H(+)</text>
        <dbReference type="Rhea" id="RHEA:15045"/>
        <dbReference type="Rhea" id="RHEA-COMP:10474"/>
        <dbReference type="Rhea" id="RHEA-COMP:10475"/>
        <dbReference type="ChEBI" id="CHEBI:15378"/>
        <dbReference type="ChEBI" id="CHEBI:57540"/>
        <dbReference type="ChEBI" id="CHEBI:57945"/>
        <dbReference type="ChEBI" id="CHEBI:83099"/>
        <dbReference type="ChEBI" id="CHEBI:83100"/>
        <dbReference type="EC" id="1.8.1.4"/>
    </reaction>
</comment>
<dbReference type="PRINTS" id="PR00411">
    <property type="entry name" value="PNDRDTASEI"/>
</dbReference>
<evidence type="ECO:0000259" key="10">
    <source>
        <dbReference type="Pfam" id="PF02852"/>
    </source>
</evidence>
<name>A0A317T9T8_9CHLB</name>
<organism evidence="12 13">
    <name type="scientific">Prosthecochloris marina</name>
    <dbReference type="NCBI Taxonomy" id="2017681"/>
    <lineage>
        <taxon>Bacteria</taxon>
        <taxon>Pseudomonadati</taxon>
        <taxon>Chlorobiota</taxon>
        <taxon>Chlorobiia</taxon>
        <taxon>Chlorobiales</taxon>
        <taxon>Chlorobiaceae</taxon>
        <taxon>Prosthecochloris</taxon>
    </lineage>
</organism>
<dbReference type="EC" id="1.8.1.4" evidence="2 9"/>
<dbReference type="GO" id="GO:0050660">
    <property type="term" value="F:flavin adenine dinucleotide binding"/>
    <property type="evidence" value="ECO:0007669"/>
    <property type="project" value="InterPro"/>
</dbReference>
<dbReference type="Pfam" id="PF07992">
    <property type="entry name" value="Pyr_redox_2"/>
    <property type="match status" value="1"/>
</dbReference>
<keyword evidence="7 9" id="KW-0520">NAD</keyword>
<dbReference type="InterPro" id="IPR004099">
    <property type="entry name" value="Pyr_nucl-diS_OxRdtase_dimer"/>
</dbReference>
<keyword evidence="7" id="KW-0547">Nucleotide-binding</keyword>
<feature type="binding site" evidence="7">
    <location>
        <begin position="182"/>
        <end position="189"/>
    </location>
    <ligand>
        <name>NAD(+)</name>
        <dbReference type="ChEBI" id="CHEBI:57540"/>
    </ligand>
</feature>
<dbReference type="SUPFAM" id="SSF55424">
    <property type="entry name" value="FAD/NAD-linked reductases, dimerisation (C-terminal) domain"/>
    <property type="match status" value="1"/>
</dbReference>
<evidence type="ECO:0000256" key="3">
    <source>
        <dbReference type="ARBA" id="ARBA00022630"/>
    </source>
</evidence>
<dbReference type="Gene3D" id="3.50.50.60">
    <property type="entry name" value="FAD/NAD(P)-binding domain"/>
    <property type="match status" value="2"/>
</dbReference>
<keyword evidence="4 7" id="KW-0274">FAD</keyword>
<accession>A0A317T9T8</accession>
<dbReference type="InterPro" id="IPR001100">
    <property type="entry name" value="Pyr_nuc-diS_OxRdtase"/>
</dbReference>
<dbReference type="RefSeq" id="WP_110022099.1">
    <property type="nucleotide sequence ID" value="NZ_PDNZ01000001.1"/>
</dbReference>
<comment type="similarity">
    <text evidence="1 9">Belongs to the class-I pyridine nucleotide-disulfide oxidoreductase family.</text>
</comment>
<evidence type="ECO:0000256" key="2">
    <source>
        <dbReference type="ARBA" id="ARBA00012608"/>
    </source>
</evidence>
<keyword evidence="9" id="KW-0676">Redox-active center</keyword>
<dbReference type="GO" id="GO:0004148">
    <property type="term" value="F:dihydrolipoyl dehydrogenase (NADH) activity"/>
    <property type="evidence" value="ECO:0007669"/>
    <property type="project" value="UniProtKB-EC"/>
</dbReference>
<dbReference type="OrthoDB" id="9800167at2"/>
<dbReference type="PIRSF" id="PIRSF000350">
    <property type="entry name" value="Mercury_reductase_MerA"/>
    <property type="match status" value="1"/>
</dbReference>
<dbReference type="Gene3D" id="3.30.390.30">
    <property type="match status" value="1"/>
</dbReference>
<evidence type="ECO:0000313" key="12">
    <source>
        <dbReference type="EMBL" id="PWW83218.1"/>
    </source>
</evidence>
<feature type="binding site" evidence="7">
    <location>
        <position position="274"/>
    </location>
    <ligand>
        <name>NAD(+)</name>
        <dbReference type="ChEBI" id="CHEBI:57540"/>
    </ligand>
</feature>
<dbReference type="EMBL" id="PDNZ01000001">
    <property type="protein sequence ID" value="PWW83218.1"/>
    <property type="molecule type" value="Genomic_DNA"/>
</dbReference>
<evidence type="ECO:0000256" key="5">
    <source>
        <dbReference type="ARBA" id="ARBA00023002"/>
    </source>
</evidence>
<dbReference type="InterPro" id="IPR023753">
    <property type="entry name" value="FAD/NAD-binding_dom"/>
</dbReference>
<evidence type="ECO:0000256" key="9">
    <source>
        <dbReference type="RuleBase" id="RU003692"/>
    </source>
</evidence>
<reference evidence="13" key="1">
    <citation type="submission" date="2017-10" db="EMBL/GenBank/DDBJ databases">
        <authorList>
            <person name="Gaisin V.A."/>
            <person name="Rysina M.S."/>
            <person name="Grouzdev D.S."/>
        </authorList>
    </citation>
    <scope>NUCLEOTIDE SEQUENCE [LARGE SCALE GENOMIC DNA]</scope>
    <source>
        <strain evidence="13">V1</strain>
    </source>
</reference>
<evidence type="ECO:0000256" key="8">
    <source>
        <dbReference type="PIRSR" id="PIRSR000350-4"/>
    </source>
</evidence>
<sequence>MNFDYDVIVIGGGAAGLTAAGVSASLGAKTAMVEEKKLGGDCTWYGCIPSKTLLKSAKVAQTVREAGKYGITADNPTIDFKTVMKRVHTVQQNVYHEADAPEIYEKMGITVVEGQGSFSDEHTVIITKEGMNPQTLRAKNIVIATGSRPVIPPIEGLETVPYLTNETIFSIEKQPKKLLVIGAGPIGTEMGQAFTRLGSDVTVFDFNDRILPKDHPELTAILHDMLTGEGITFKLNTTVKKVEKKNGSIIVTAEDKKNGNSFSVEGDTLLVASGRQANIETLNLEAIGVDTHKRGIVVNESCQTSRHHIYACGDVAGGPQFTHMAEHMAKVAASKMLTHLPMRTDDRHVPWCTYTEPEMAHVGETEEALQSKHVGYELYRFPFSKIDRAITESETEGWIRIYAAGFDGKIFGVDILGVHAGDLISEFALAMRNGITLRQMSDTIHPYPSYALGNRRAADQWYVRKQSGTLVGLLQFFFGYQGKLPDTSDPERIV</sequence>
<dbReference type="SUPFAM" id="SSF51905">
    <property type="entry name" value="FAD/NAD(P)-binding domain"/>
    <property type="match status" value="1"/>
</dbReference>
<feature type="domain" description="FAD/NAD(P)-binding" evidence="11">
    <location>
        <begin position="5"/>
        <end position="329"/>
    </location>
</feature>
<evidence type="ECO:0000256" key="1">
    <source>
        <dbReference type="ARBA" id="ARBA00007532"/>
    </source>
</evidence>
<feature type="binding site" evidence="7">
    <location>
        <position position="116"/>
    </location>
    <ligand>
        <name>FAD</name>
        <dbReference type="ChEBI" id="CHEBI:57692"/>
    </ligand>
</feature>
<feature type="binding site" evidence="7">
    <location>
        <begin position="145"/>
        <end position="147"/>
    </location>
    <ligand>
        <name>FAD</name>
        <dbReference type="ChEBI" id="CHEBI:57692"/>
    </ligand>
</feature>
<evidence type="ECO:0000256" key="6">
    <source>
        <dbReference type="ARBA" id="ARBA00049187"/>
    </source>
</evidence>
<dbReference type="NCBIfam" id="TIGR01350">
    <property type="entry name" value="lipoamide_DH"/>
    <property type="match status" value="1"/>
</dbReference>
<feature type="domain" description="Pyridine nucleotide-disulphide oxidoreductase dimerisation" evidence="10">
    <location>
        <begin position="349"/>
        <end position="451"/>
    </location>
</feature>
<keyword evidence="3 9" id="KW-0285">Flavoprotein</keyword>
<comment type="cofactor">
    <cofactor evidence="7 9">
        <name>FAD</name>
        <dbReference type="ChEBI" id="CHEBI:57692"/>
    </cofactor>
    <text evidence="7 9">Binds 1 FAD per subunit.</text>
</comment>
<keyword evidence="5 9" id="KW-0560">Oxidoreductase</keyword>
<dbReference type="InterPro" id="IPR006258">
    <property type="entry name" value="Lipoamide_DH"/>
</dbReference>
<feature type="disulfide bond" description="Redox-active" evidence="8">
    <location>
        <begin position="42"/>
        <end position="47"/>
    </location>
</feature>
<evidence type="ECO:0000256" key="7">
    <source>
        <dbReference type="PIRSR" id="PIRSR000350-3"/>
    </source>
</evidence>
<feature type="binding site" evidence="7">
    <location>
        <position position="51"/>
    </location>
    <ligand>
        <name>FAD</name>
        <dbReference type="ChEBI" id="CHEBI:57692"/>
    </ligand>
</feature>
<keyword evidence="13" id="KW-1185">Reference proteome</keyword>
<proteinExistence type="inferred from homology"/>
<evidence type="ECO:0000256" key="4">
    <source>
        <dbReference type="ARBA" id="ARBA00022827"/>
    </source>
</evidence>
<dbReference type="PRINTS" id="PR00368">
    <property type="entry name" value="FADPNR"/>
</dbReference>
<dbReference type="InterPro" id="IPR016156">
    <property type="entry name" value="FAD/NAD-linked_Rdtase_dimer_sf"/>
</dbReference>
<evidence type="ECO:0000259" key="11">
    <source>
        <dbReference type="Pfam" id="PF07992"/>
    </source>
</evidence>
<gene>
    <name evidence="12" type="primary">lpdA</name>
    <name evidence="12" type="ORF">CR164_01260</name>
</gene>
<dbReference type="PANTHER" id="PTHR43014">
    <property type="entry name" value="MERCURIC REDUCTASE"/>
    <property type="match status" value="1"/>
</dbReference>
<dbReference type="AlphaFoldDB" id="A0A317T9T8"/>
<dbReference type="PANTHER" id="PTHR43014:SF4">
    <property type="entry name" value="PYRIDINE NUCLEOTIDE-DISULFIDE OXIDOREDUCTASE RCLA-RELATED"/>
    <property type="match status" value="1"/>
</dbReference>
<feature type="binding site" evidence="7">
    <location>
        <position position="314"/>
    </location>
    <ligand>
        <name>FAD</name>
        <dbReference type="ChEBI" id="CHEBI:57692"/>
    </ligand>
</feature>